<dbReference type="Gene3D" id="3.30.342.10">
    <property type="entry name" value="DNA Polymerase, chain B, domain 1"/>
    <property type="match status" value="1"/>
</dbReference>
<evidence type="ECO:0000259" key="3">
    <source>
        <dbReference type="Pfam" id="PF24055"/>
    </source>
</evidence>
<dbReference type="InterPro" id="IPR056435">
    <property type="entry name" value="DPOD/Z_N"/>
</dbReference>
<dbReference type="AlphaFoldDB" id="A0A5B7I2X6"/>
<dbReference type="GO" id="GO:0000724">
    <property type="term" value="P:double-strand break repair via homologous recombination"/>
    <property type="evidence" value="ECO:0007669"/>
    <property type="project" value="TreeGrafter"/>
</dbReference>
<dbReference type="GO" id="GO:0005634">
    <property type="term" value="C:nucleus"/>
    <property type="evidence" value="ECO:0007669"/>
    <property type="project" value="TreeGrafter"/>
</dbReference>
<reference evidence="4 5" key="1">
    <citation type="submission" date="2019-05" db="EMBL/GenBank/DDBJ databases">
        <title>Another draft genome of Portunus trituberculatus and its Hox gene families provides insights of decapod evolution.</title>
        <authorList>
            <person name="Jeong J.-H."/>
            <person name="Song I."/>
            <person name="Kim S."/>
            <person name="Choi T."/>
            <person name="Kim D."/>
            <person name="Ryu S."/>
            <person name="Kim W."/>
        </authorList>
    </citation>
    <scope>NUCLEOTIDE SEQUENCE [LARGE SCALE GENOMIC DNA]</scope>
    <source>
        <tissue evidence="4">Muscle</tissue>
    </source>
</reference>
<dbReference type="OrthoDB" id="2414538at2759"/>
<dbReference type="InterPro" id="IPR030559">
    <property type="entry name" value="PolZ_Rev3"/>
</dbReference>
<protein>
    <submittedName>
        <fullName evidence="4">DNA polymerase zeta catalytic subunit</fullName>
    </submittedName>
</protein>
<feature type="region of interest" description="Disordered" evidence="2">
    <location>
        <begin position="34"/>
        <end position="53"/>
    </location>
</feature>
<evidence type="ECO:0000256" key="2">
    <source>
        <dbReference type="SAM" id="MobiDB-lite"/>
    </source>
</evidence>
<dbReference type="Proteomes" id="UP000324222">
    <property type="component" value="Unassembled WGS sequence"/>
</dbReference>
<dbReference type="EMBL" id="VSRR010049702">
    <property type="protein sequence ID" value="MPC78910.1"/>
    <property type="molecule type" value="Genomic_DNA"/>
</dbReference>
<keyword evidence="5" id="KW-1185">Reference proteome</keyword>
<dbReference type="PANTHER" id="PTHR45812">
    <property type="entry name" value="DNA POLYMERASE ZETA CATALYTIC SUBUNIT"/>
    <property type="match status" value="1"/>
</dbReference>
<gene>
    <name evidence="4" type="primary">REV3L</name>
    <name evidence="4" type="ORF">E2C01_073417</name>
</gene>
<dbReference type="GO" id="GO:0042276">
    <property type="term" value="P:error-prone translesion synthesis"/>
    <property type="evidence" value="ECO:0007669"/>
    <property type="project" value="TreeGrafter"/>
</dbReference>
<proteinExistence type="predicted"/>
<comment type="caution">
    <text evidence="4">The sequence shown here is derived from an EMBL/GenBank/DDBJ whole genome shotgun (WGS) entry which is preliminary data.</text>
</comment>
<sequence>MYLLSFHCALHSPPLIPPSYHPFHNTTFSLHVQGSHSHESGVPGGGGQRDKHSHSLSCLTGQKACTHIHGVFPYILVPYDGSAPLATLPYTLATSLDRALNTALGHASANTQHVYKVTPVSGM</sequence>
<evidence type="ECO:0000313" key="5">
    <source>
        <dbReference type="Proteomes" id="UP000324222"/>
    </source>
</evidence>
<dbReference type="Pfam" id="PF24055">
    <property type="entry name" value="POL3_N"/>
    <property type="match status" value="1"/>
</dbReference>
<accession>A0A5B7I2X6</accession>
<dbReference type="GO" id="GO:0016035">
    <property type="term" value="C:zeta DNA polymerase complex"/>
    <property type="evidence" value="ECO:0007669"/>
    <property type="project" value="InterPro"/>
</dbReference>
<name>A0A5B7I2X6_PORTR</name>
<evidence type="ECO:0000313" key="4">
    <source>
        <dbReference type="EMBL" id="MPC78910.1"/>
    </source>
</evidence>
<dbReference type="GO" id="GO:0003887">
    <property type="term" value="F:DNA-directed DNA polymerase activity"/>
    <property type="evidence" value="ECO:0007669"/>
    <property type="project" value="UniProtKB-EC"/>
</dbReference>
<evidence type="ECO:0000256" key="1">
    <source>
        <dbReference type="ARBA" id="ARBA00049244"/>
    </source>
</evidence>
<dbReference type="PANTHER" id="PTHR45812:SF1">
    <property type="entry name" value="DNA POLYMERASE ZETA CATALYTIC SUBUNIT"/>
    <property type="match status" value="1"/>
</dbReference>
<comment type="catalytic activity">
    <reaction evidence="1">
        <text>DNA(n) + a 2'-deoxyribonucleoside 5'-triphosphate = DNA(n+1) + diphosphate</text>
        <dbReference type="Rhea" id="RHEA:22508"/>
        <dbReference type="Rhea" id="RHEA-COMP:17339"/>
        <dbReference type="Rhea" id="RHEA-COMP:17340"/>
        <dbReference type="ChEBI" id="CHEBI:33019"/>
        <dbReference type="ChEBI" id="CHEBI:61560"/>
        <dbReference type="ChEBI" id="CHEBI:173112"/>
        <dbReference type="EC" id="2.7.7.7"/>
    </reaction>
</comment>
<feature type="domain" description="DNA polymerase delta/zeta catalytic subunit N-terminal" evidence="3">
    <location>
        <begin position="70"/>
        <end position="122"/>
    </location>
</feature>
<organism evidence="4 5">
    <name type="scientific">Portunus trituberculatus</name>
    <name type="common">Swimming crab</name>
    <name type="synonym">Neptunus trituberculatus</name>
    <dbReference type="NCBI Taxonomy" id="210409"/>
    <lineage>
        <taxon>Eukaryota</taxon>
        <taxon>Metazoa</taxon>
        <taxon>Ecdysozoa</taxon>
        <taxon>Arthropoda</taxon>
        <taxon>Crustacea</taxon>
        <taxon>Multicrustacea</taxon>
        <taxon>Malacostraca</taxon>
        <taxon>Eumalacostraca</taxon>
        <taxon>Eucarida</taxon>
        <taxon>Decapoda</taxon>
        <taxon>Pleocyemata</taxon>
        <taxon>Brachyura</taxon>
        <taxon>Eubrachyura</taxon>
        <taxon>Portunoidea</taxon>
        <taxon>Portunidae</taxon>
        <taxon>Portuninae</taxon>
        <taxon>Portunus</taxon>
    </lineage>
</organism>